<feature type="non-terminal residue" evidence="1">
    <location>
        <position position="274"/>
    </location>
</feature>
<gene>
    <name evidence="1" type="ORF">PENTCL1PPCAC_19873</name>
</gene>
<keyword evidence="2" id="KW-1185">Reference proteome</keyword>
<reference evidence="1" key="1">
    <citation type="submission" date="2023-10" db="EMBL/GenBank/DDBJ databases">
        <title>Genome assembly of Pristionchus species.</title>
        <authorList>
            <person name="Yoshida K."/>
            <person name="Sommer R.J."/>
        </authorList>
    </citation>
    <scope>NUCLEOTIDE SEQUENCE</scope>
    <source>
        <strain evidence="1">RS0144</strain>
    </source>
</reference>
<proteinExistence type="predicted"/>
<dbReference type="Proteomes" id="UP001432027">
    <property type="component" value="Unassembled WGS sequence"/>
</dbReference>
<evidence type="ECO:0000313" key="1">
    <source>
        <dbReference type="EMBL" id="GMS97698.1"/>
    </source>
</evidence>
<name>A0AAV5TUM3_9BILA</name>
<feature type="non-terminal residue" evidence="1">
    <location>
        <position position="1"/>
    </location>
</feature>
<protein>
    <submittedName>
        <fullName evidence="1">Uncharacterized protein</fullName>
    </submittedName>
</protein>
<dbReference type="EMBL" id="BTSX01000004">
    <property type="protein sequence ID" value="GMS97698.1"/>
    <property type="molecule type" value="Genomic_DNA"/>
</dbReference>
<evidence type="ECO:0000313" key="2">
    <source>
        <dbReference type="Proteomes" id="UP001432027"/>
    </source>
</evidence>
<dbReference type="AlphaFoldDB" id="A0AAV5TUM3"/>
<accession>A0AAV5TUM3</accession>
<comment type="caution">
    <text evidence="1">The sequence shown here is derived from an EMBL/GenBank/DDBJ whole genome shotgun (WGS) entry which is preliminary data.</text>
</comment>
<sequence length="274" mass="30956">LRRVEEDSRELEGAVEATVGEDLTSCLKSLSCLSNRLHNEWKSVCQKDSPATPQQKRIKMVCINMIEVLQKTLDLIDHKSDYKLLNFVVPQGTKAAKPVIIHTPTPSSPAPPVTPSQFVVVSKEKRIHGVVSVAQKQATVLRQSVNGVLVVAEKRAVEPTNGKTLQERYDDVVKKSNEMAERMRVGLFLNIQNFNMSGLLRCRQELLEKLEKMTIERRLVISHAEEAVKIIVDITQQLPSIGQLPEPIRDRMRRVIIEEVLQKAKSMVTQDQTH</sequence>
<organism evidence="1 2">
    <name type="scientific">Pristionchus entomophagus</name>
    <dbReference type="NCBI Taxonomy" id="358040"/>
    <lineage>
        <taxon>Eukaryota</taxon>
        <taxon>Metazoa</taxon>
        <taxon>Ecdysozoa</taxon>
        <taxon>Nematoda</taxon>
        <taxon>Chromadorea</taxon>
        <taxon>Rhabditida</taxon>
        <taxon>Rhabditina</taxon>
        <taxon>Diplogasteromorpha</taxon>
        <taxon>Diplogasteroidea</taxon>
        <taxon>Neodiplogasteridae</taxon>
        <taxon>Pristionchus</taxon>
    </lineage>
</organism>